<feature type="non-terminal residue" evidence="4">
    <location>
        <position position="1"/>
    </location>
</feature>
<evidence type="ECO:0000256" key="3">
    <source>
        <dbReference type="SAM" id="SignalP"/>
    </source>
</evidence>
<name>A0A098VU80_9MICR</name>
<dbReference type="GeneID" id="25258599"/>
<feature type="coiled-coil region" evidence="1">
    <location>
        <begin position="85"/>
        <end position="145"/>
    </location>
</feature>
<feature type="signal peptide" evidence="3">
    <location>
        <begin position="1"/>
        <end position="19"/>
    </location>
</feature>
<accession>A0A098VU80</accession>
<feature type="compositionally biased region" description="Basic residues" evidence="2">
    <location>
        <begin position="344"/>
        <end position="363"/>
    </location>
</feature>
<dbReference type="AlphaFoldDB" id="A0A098VU80"/>
<reference evidence="4 5" key="1">
    <citation type="submission" date="2014-04" db="EMBL/GenBank/DDBJ databases">
        <title>A new species of microsporidia sheds light on the evolution of extreme parasitism.</title>
        <authorList>
            <person name="Haag K.L."/>
            <person name="James T.Y."/>
            <person name="Larsson R."/>
            <person name="Schaer T.M."/>
            <person name="Refardt D."/>
            <person name="Pombert J.-F."/>
            <person name="Ebert D."/>
        </authorList>
    </citation>
    <scope>NUCLEOTIDE SEQUENCE [LARGE SCALE GENOMIC DNA]</scope>
    <source>
        <strain evidence="4 5">UGP3</strain>
        <tissue evidence="4">Spores</tissue>
    </source>
</reference>
<dbReference type="VEuPathDB" id="MicrosporidiaDB:DI09_164p10"/>
<dbReference type="HOGENOM" id="CLU_725792_0_0_1"/>
<keyword evidence="3" id="KW-0732">Signal</keyword>
<organism evidence="4 5">
    <name type="scientific">Mitosporidium daphniae</name>
    <dbReference type="NCBI Taxonomy" id="1485682"/>
    <lineage>
        <taxon>Eukaryota</taxon>
        <taxon>Fungi</taxon>
        <taxon>Fungi incertae sedis</taxon>
        <taxon>Microsporidia</taxon>
        <taxon>Mitosporidium</taxon>
    </lineage>
</organism>
<dbReference type="RefSeq" id="XP_013238946.1">
    <property type="nucleotide sequence ID" value="XM_013383492.1"/>
</dbReference>
<protein>
    <submittedName>
        <fullName evidence="4">Uncharacterized protein</fullName>
    </submittedName>
</protein>
<evidence type="ECO:0000313" key="5">
    <source>
        <dbReference type="Proteomes" id="UP000029725"/>
    </source>
</evidence>
<gene>
    <name evidence="4" type="ORF">DI09_164p10</name>
</gene>
<keyword evidence="1" id="KW-0175">Coiled coil</keyword>
<comment type="caution">
    <text evidence="4">The sequence shown here is derived from an EMBL/GenBank/DDBJ whole genome shotgun (WGS) entry which is preliminary data.</text>
</comment>
<evidence type="ECO:0000256" key="1">
    <source>
        <dbReference type="SAM" id="Coils"/>
    </source>
</evidence>
<dbReference type="EMBL" id="JMKJ01000071">
    <property type="protein sequence ID" value="KGG52510.1"/>
    <property type="molecule type" value="Genomic_DNA"/>
</dbReference>
<sequence>LSTSMNVLKLLFFVTLIASLVFSSLQMDSLKDLEEALQDIGTQDSQALQASQAKEEPKPSLSPRKKLIANRSQKTQLSLEAQIHAELLQSEILEADRNIENLEISLQNLAFQELRSELEHLKKELEHLKKELEGANIKKDQAYTKDIKEEVQDYLEETYLKNKENIDHFLQDLRAENALKSLEKNIEEIYQNLKKEEQDIRDNLEDLEDDPKMMKELKKIEEDIETIYERKKKWSQNLQHVKDDPQVLKVLQDLKDDPQVLKELKHIEEKYQSWKKFLQDLQDLQDLQYYSKILQSLREVIEEEDKETQTTLQVLKNQTYKQLLGDLKQLPALRDLEKTPSFGKSKHKKLKAPKKFEARKRRSQAVLARAVPPKRASSNNK</sequence>
<feature type="chain" id="PRO_5001942035" evidence="3">
    <location>
        <begin position="20"/>
        <end position="381"/>
    </location>
</feature>
<evidence type="ECO:0000256" key="2">
    <source>
        <dbReference type="SAM" id="MobiDB-lite"/>
    </source>
</evidence>
<feature type="coiled-coil region" evidence="1">
    <location>
        <begin position="172"/>
        <end position="237"/>
    </location>
</feature>
<proteinExistence type="predicted"/>
<dbReference type="Proteomes" id="UP000029725">
    <property type="component" value="Unassembled WGS sequence"/>
</dbReference>
<evidence type="ECO:0000313" key="4">
    <source>
        <dbReference type="EMBL" id="KGG52510.1"/>
    </source>
</evidence>
<keyword evidence="5" id="KW-1185">Reference proteome</keyword>
<feature type="region of interest" description="Disordered" evidence="2">
    <location>
        <begin position="337"/>
        <end position="381"/>
    </location>
</feature>